<reference evidence="1 2" key="2">
    <citation type="submission" date="2020-03" db="EMBL/GenBank/DDBJ databases">
        <title>Devosia chinhatensis sp. nov., isolated from a hexachlorocyclohexane (HCH) dump site in India.</title>
        <authorList>
            <person name="Kumar M."/>
            <person name="Lal R."/>
        </authorList>
    </citation>
    <scope>NUCLEOTIDE SEQUENCE [LARGE SCALE GENOMIC DNA]</scope>
    <source>
        <strain evidence="1 2">H239</strain>
    </source>
</reference>
<name>A0A6M1SMX6_9HYPH</name>
<reference evidence="1 2" key="1">
    <citation type="submission" date="2020-02" db="EMBL/GenBank/DDBJ databases">
        <authorList>
            <person name="Khan S.A."/>
            <person name="Jeon C.O."/>
            <person name="Chun B.H."/>
        </authorList>
    </citation>
    <scope>NUCLEOTIDE SEQUENCE [LARGE SCALE GENOMIC DNA]</scope>
    <source>
        <strain evidence="1 2">H239</strain>
    </source>
</reference>
<keyword evidence="2" id="KW-1185">Reference proteome</keyword>
<comment type="caution">
    <text evidence="1">The sequence shown here is derived from an EMBL/GenBank/DDBJ whole genome shotgun (WGS) entry which is preliminary data.</text>
</comment>
<organism evidence="1 2">
    <name type="scientific">Devosia aurantiaca</name>
    <dbReference type="NCBI Taxonomy" id="2714858"/>
    <lineage>
        <taxon>Bacteria</taxon>
        <taxon>Pseudomonadati</taxon>
        <taxon>Pseudomonadota</taxon>
        <taxon>Alphaproteobacteria</taxon>
        <taxon>Hyphomicrobiales</taxon>
        <taxon>Devosiaceae</taxon>
        <taxon>Devosia</taxon>
    </lineage>
</organism>
<accession>A0A6M1SMX6</accession>
<dbReference type="RefSeq" id="WP_164534822.1">
    <property type="nucleotide sequence ID" value="NZ_JAALFG010000003.1"/>
</dbReference>
<dbReference type="AlphaFoldDB" id="A0A6M1SMX6"/>
<protein>
    <submittedName>
        <fullName evidence="1">Uncharacterized protein</fullName>
    </submittedName>
</protein>
<dbReference type="EMBL" id="JAALFG010000003">
    <property type="protein sequence ID" value="NGP18558.1"/>
    <property type="molecule type" value="Genomic_DNA"/>
</dbReference>
<proteinExistence type="predicted"/>
<evidence type="ECO:0000313" key="2">
    <source>
        <dbReference type="Proteomes" id="UP000474802"/>
    </source>
</evidence>
<sequence>MISLDHSKLLGFKLVGTQRSGAKIGSKVGFKPGRAKFGAKIGGKVGSI</sequence>
<evidence type="ECO:0000313" key="1">
    <source>
        <dbReference type="EMBL" id="NGP18558.1"/>
    </source>
</evidence>
<gene>
    <name evidence="1" type="ORF">G5575_13670</name>
</gene>
<dbReference type="Proteomes" id="UP000474802">
    <property type="component" value="Unassembled WGS sequence"/>
</dbReference>